<dbReference type="EMBL" id="CAMAPF010000149">
    <property type="protein sequence ID" value="CAH9108869.1"/>
    <property type="molecule type" value="Genomic_DNA"/>
</dbReference>
<dbReference type="Pfam" id="PF13963">
    <property type="entry name" value="Transpos_assoc"/>
    <property type="match status" value="1"/>
</dbReference>
<protein>
    <submittedName>
        <fullName evidence="5">Uncharacterized protein</fullName>
    </submittedName>
</protein>
<dbReference type="Pfam" id="PF02992">
    <property type="entry name" value="Transposase_21"/>
    <property type="match status" value="1"/>
</dbReference>
<feature type="domain" description="Transposase-associated" evidence="3">
    <location>
        <begin position="5"/>
        <end position="81"/>
    </location>
</feature>
<reference evidence="5" key="1">
    <citation type="submission" date="2022-07" db="EMBL/GenBank/DDBJ databases">
        <authorList>
            <person name="Macas J."/>
            <person name="Novak P."/>
            <person name="Neumann P."/>
        </authorList>
    </citation>
    <scope>NUCLEOTIDE SEQUENCE</scope>
</reference>
<evidence type="ECO:0000259" key="1">
    <source>
        <dbReference type="Pfam" id="PF13952"/>
    </source>
</evidence>
<dbReference type="Proteomes" id="UP001152523">
    <property type="component" value="Unassembled WGS sequence"/>
</dbReference>
<keyword evidence="6" id="KW-1185">Reference proteome</keyword>
<dbReference type="Pfam" id="PF13952">
    <property type="entry name" value="DUF4216"/>
    <property type="match status" value="1"/>
</dbReference>
<dbReference type="PANTHER" id="PTHR48258:SF4">
    <property type="entry name" value="DUF4216 DOMAIN-CONTAINING PROTEIN"/>
    <property type="match status" value="1"/>
</dbReference>
<dbReference type="Pfam" id="PF13960">
    <property type="entry name" value="DUF4218"/>
    <property type="match status" value="1"/>
</dbReference>
<evidence type="ECO:0000313" key="6">
    <source>
        <dbReference type="Proteomes" id="UP001152523"/>
    </source>
</evidence>
<dbReference type="InterPro" id="IPR025312">
    <property type="entry name" value="DUF4216"/>
</dbReference>
<evidence type="ECO:0000313" key="5">
    <source>
        <dbReference type="EMBL" id="CAH9143579.1"/>
    </source>
</evidence>
<accession>A0AAV0G739</accession>
<evidence type="ECO:0000259" key="3">
    <source>
        <dbReference type="Pfam" id="PF13963"/>
    </source>
</evidence>
<gene>
    <name evidence="4" type="ORF">CEPIT_LOCUS18526</name>
    <name evidence="5" type="ORF">CEPIT_LOCUS40771</name>
</gene>
<dbReference type="InterPro" id="IPR025452">
    <property type="entry name" value="DUF4218"/>
</dbReference>
<evidence type="ECO:0000259" key="2">
    <source>
        <dbReference type="Pfam" id="PF13960"/>
    </source>
</evidence>
<organism evidence="5 6">
    <name type="scientific">Cuscuta epithymum</name>
    <dbReference type="NCBI Taxonomy" id="186058"/>
    <lineage>
        <taxon>Eukaryota</taxon>
        <taxon>Viridiplantae</taxon>
        <taxon>Streptophyta</taxon>
        <taxon>Embryophyta</taxon>
        <taxon>Tracheophyta</taxon>
        <taxon>Spermatophyta</taxon>
        <taxon>Magnoliopsida</taxon>
        <taxon>eudicotyledons</taxon>
        <taxon>Gunneridae</taxon>
        <taxon>Pentapetalae</taxon>
        <taxon>asterids</taxon>
        <taxon>lamiids</taxon>
        <taxon>Solanales</taxon>
        <taxon>Convolvulaceae</taxon>
        <taxon>Cuscuteae</taxon>
        <taxon>Cuscuta</taxon>
        <taxon>Cuscuta subgen. Cuscuta</taxon>
    </lineage>
</organism>
<name>A0AAV0G739_9ASTE</name>
<dbReference type="EMBL" id="CAMAPF010001052">
    <property type="protein sequence ID" value="CAH9143579.1"/>
    <property type="molecule type" value="Genomic_DNA"/>
</dbReference>
<dbReference type="PANTHER" id="PTHR48258">
    <property type="entry name" value="DUF4218 DOMAIN-CONTAINING PROTEIN-RELATED"/>
    <property type="match status" value="1"/>
</dbReference>
<feature type="domain" description="DUF4216" evidence="1">
    <location>
        <begin position="958"/>
        <end position="1030"/>
    </location>
</feature>
<dbReference type="InterPro" id="IPR004242">
    <property type="entry name" value="Transposase_21"/>
</dbReference>
<comment type="caution">
    <text evidence="5">The sequence shown here is derived from an EMBL/GenBank/DDBJ whole genome shotgun (WGS) entry which is preliminary data.</text>
</comment>
<proteinExistence type="predicted"/>
<dbReference type="AlphaFoldDB" id="A0AAV0G739"/>
<sequence length="1118" mass="129421">MSINRSWMYKRLADRGLLNEDFKEGVNEFLQTALNLYPSGVIACPCRKCKNKKSLTWDIVREHLFEKEFIENYYVWGAHGETSNSNGLVYLDGASSSRDNTSELPYDPYKAMFEDAVRNEFPPSTQDGMHTNDDPTPMAESIHEMLEMTSQPCFDGCPMTELSAMTEILNLKTEMDLSETATDRIIQLVNRFFPTHIPNRPIQNFKKIKRKLSLLGMKHQSIDCCPNGCMIYWKADNELMECKFCSSARYMINNQSNTSIPLSRMEYFPITPRLQRLYASETTAEKMRWHKDHHTEQGVMRHPSDAKAWSHFDNLYPYFAQDPRNVRLGLCTDGFQPFGQFGQKYSCWPIIVTPYNLPPGTCMKRQFLFLSVLVPGPKNPAKRIDVYLQPLIEELKELWEVGAITYDALSKEYFNMRAILLWTVSDFPAYAMLSGWSTKGKFACPYCTEFTEAFWLRHSRKHSWFDSHRKFLAGDHPFRLDTQNFTKGKAIMYGPPLQRDGSYCYGEMDALMLVTELGGIEHNKVAGKDIGWKKRSIFWDLPYWKDLLLRHNLDVMHIEKNFFENIFYTIMGVPGKSKDHTRGRMDMEHTCHRPSMARDRQGKYPKAPFILSIKQKEALCVWVDSLKFPDGYASRLGRCVEMEHLKLFGMKSHDCHIFMQRLLPVAFREMLPTGIWEAITEISLFFRDLTRKTVRVTDIEKLKLDIPVILCKLEKIFPPSFFDPTEHLPIHLPDEVLLGGPPDYRWMYPFENFLGSVLKTKIGNKARVEASIREGYLLSEMGTFASYYFPEEVTTKARRVPRFDDGFMINDDATISIFAQKAKLIGAGTRRYMDQDESNAVHSYVLRNCPEIDPFREMFSNATGIIASDEVQFQAQFPIWFYHHVQTNNVSHPRWIRALSRFPSPYVTTYQTLHINGYKFNTVARSEERVTCNCGVMVKCTSHDGLRLDYYGLIHEIIQLDYQDYKVIVLKCEWFEPSDRGTRVHPLYDIVDVNIQYRLQTSDCYILASQADQVVYVSYPTAKTRTNKWLSVIHCLPRAFVEKVLAGSSTHVDEQPLAFQQNEPGNSFETGFDITIHQHMDDRGDHFVTSNAPEYMNAALEGEYDIEHDGSDNGGNNN</sequence>
<evidence type="ECO:0000313" key="4">
    <source>
        <dbReference type="EMBL" id="CAH9108869.1"/>
    </source>
</evidence>
<feature type="domain" description="DUF4218" evidence="2">
    <location>
        <begin position="690"/>
        <end position="802"/>
    </location>
</feature>
<dbReference type="InterPro" id="IPR029480">
    <property type="entry name" value="Transpos_assoc"/>
</dbReference>